<gene>
    <name evidence="2" type="ORF">N2K84_13800</name>
</gene>
<dbReference type="EMBL" id="JAPAAF010000022">
    <property type="protein sequence ID" value="MCW0483812.1"/>
    <property type="molecule type" value="Genomic_DNA"/>
</dbReference>
<feature type="chain" id="PRO_5041466643" evidence="1">
    <location>
        <begin position="20"/>
        <end position="137"/>
    </location>
</feature>
<sequence>MKKLLVLIFLFVGATACQQKPAFEASRPVMPEAGQTAVYYFRTNFICETCESIEGIVQDELDTKFADELKSGKLVFKQFNLDEKETADFALQFDVGFKSLLILRGDTVINLTNEAFLYALPNPEKLRTLFAETINSL</sequence>
<evidence type="ECO:0000313" key="3">
    <source>
        <dbReference type="Proteomes" id="UP001163821"/>
    </source>
</evidence>
<dbReference type="RefSeq" id="WP_282592406.1">
    <property type="nucleotide sequence ID" value="NZ_JAPAAF010000022.1"/>
</dbReference>
<keyword evidence="1" id="KW-0732">Signal</keyword>
<evidence type="ECO:0000313" key="2">
    <source>
        <dbReference type="EMBL" id="MCW0483812.1"/>
    </source>
</evidence>
<dbReference type="NCBIfam" id="NF040494">
    <property type="entry name" value="nitrored_ArsF"/>
    <property type="match status" value="1"/>
</dbReference>
<feature type="signal peptide" evidence="1">
    <location>
        <begin position="1"/>
        <end position="19"/>
    </location>
</feature>
<dbReference type="AlphaFoldDB" id="A0AA42CAI6"/>
<dbReference type="Proteomes" id="UP001163821">
    <property type="component" value="Unassembled WGS sequence"/>
</dbReference>
<reference evidence="2" key="1">
    <citation type="submission" date="2022-10" db="EMBL/GenBank/DDBJ databases">
        <title>Gaoshiqiia sediminis gen. nov., sp. nov., isolated from coastal sediment.</title>
        <authorList>
            <person name="Yu W.X."/>
            <person name="Mu D.S."/>
            <person name="Du J.Z."/>
            <person name="Liang Y.Q."/>
        </authorList>
    </citation>
    <scope>NUCLEOTIDE SEQUENCE</scope>
    <source>
        <strain evidence="2">A06</strain>
    </source>
</reference>
<name>A0AA42CAI6_9BACT</name>
<organism evidence="2 3">
    <name type="scientific">Gaoshiqia sediminis</name>
    <dbReference type="NCBI Taxonomy" id="2986998"/>
    <lineage>
        <taxon>Bacteria</taxon>
        <taxon>Pseudomonadati</taxon>
        <taxon>Bacteroidota</taxon>
        <taxon>Bacteroidia</taxon>
        <taxon>Marinilabiliales</taxon>
        <taxon>Prolixibacteraceae</taxon>
        <taxon>Gaoshiqia</taxon>
    </lineage>
</organism>
<keyword evidence="3" id="KW-1185">Reference proteome</keyword>
<proteinExistence type="predicted"/>
<protein>
    <submittedName>
        <fullName evidence="2">Nitrophenyl compound nitroreductase subunit ArsF family protein</fullName>
    </submittedName>
</protein>
<dbReference type="InterPro" id="IPR047698">
    <property type="entry name" value="ArsF-like"/>
</dbReference>
<dbReference type="PROSITE" id="PS51257">
    <property type="entry name" value="PROKAR_LIPOPROTEIN"/>
    <property type="match status" value="1"/>
</dbReference>
<evidence type="ECO:0000256" key="1">
    <source>
        <dbReference type="SAM" id="SignalP"/>
    </source>
</evidence>
<accession>A0AA42CAI6</accession>
<comment type="caution">
    <text evidence="2">The sequence shown here is derived from an EMBL/GenBank/DDBJ whole genome shotgun (WGS) entry which is preliminary data.</text>
</comment>